<accession>A0A927QW19</accession>
<protein>
    <submittedName>
        <fullName evidence="6">ABC-type Fe3+ transport system permease subunit</fullName>
    </submittedName>
</protein>
<keyword evidence="4 5" id="KW-0472">Membrane</keyword>
<dbReference type="EMBL" id="JADBEB010000001">
    <property type="protein sequence ID" value="MBE1485012.1"/>
    <property type="molecule type" value="Genomic_DNA"/>
</dbReference>
<dbReference type="GO" id="GO:0016020">
    <property type="term" value="C:membrane"/>
    <property type="evidence" value="ECO:0007669"/>
    <property type="project" value="UniProtKB-SubCell"/>
</dbReference>
<evidence type="ECO:0000256" key="2">
    <source>
        <dbReference type="ARBA" id="ARBA00022692"/>
    </source>
</evidence>
<evidence type="ECO:0000256" key="4">
    <source>
        <dbReference type="ARBA" id="ARBA00023136"/>
    </source>
</evidence>
<evidence type="ECO:0000256" key="3">
    <source>
        <dbReference type="ARBA" id="ARBA00022989"/>
    </source>
</evidence>
<organism evidence="6 7">
    <name type="scientific">Plantactinospora soyae</name>
    <dbReference type="NCBI Taxonomy" id="1544732"/>
    <lineage>
        <taxon>Bacteria</taxon>
        <taxon>Bacillati</taxon>
        <taxon>Actinomycetota</taxon>
        <taxon>Actinomycetes</taxon>
        <taxon>Micromonosporales</taxon>
        <taxon>Micromonosporaceae</taxon>
        <taxon>Plantactinospora</taxon>
    </lineage>
</organism>
<evidence type="ECO:0000313" key="6">
    <source>
        <dbReference type="EMBL" id="MBE1485012.1"/>
    </source>
</evidence>
<comment type="caution">
    <text evidence="6">The sequence shown here is derived from an EMBL/GenBank/DDBJ whole genome shotgun (WGS) entry which is preliminary data.</text>
</comment>
<dbReference type="PANTHER" id="PTHR14948">
    <property type="entry name" value="NG5"/>
    <property type="match status" value="1"/>
</dbReference>
<keyword evidence="7" id="KW-1185">Reference proteome</keyword>
<dbReference type="RefSeq" id="WP_225945373.1">
    <property type="nucleotide sequence ID" value="NZ_JADBEB010000001.1"/>
</dbReference>
<dbReference type="InterPro" id="IPR051423">
    <property type="entry name" value="CD225/Dispanin"/>
</dbReference>
<keyword evidence="2 5" id="KW-0812">Transmembrane</keyword>
<feature type="transmembrane region" description="Helical" evidence="5">
    <location>
        <begin position="48"/>
        <end position="72"/>
    </location>
</feature>
<reference evidence="6" key="1">
    <citation type="submission" date="2020-10" db="EMBL/GenBank/DDBJ databases">
        <title>Sequencing the genomes of 1000 actinobacteria strains.</title>
        <authorList>
            <person name="Klenk H.-P."/>
        </authorList>
    </citation>
    <scope>NUCLEOTIDE SEQUENCE</scope>
    <source>
        <strain evidence="6">DSM 46832</strain>
    </source>
</reference>
<keyword evidence="3 5" id="KW-1133">Transmembrane helix</keyword>
<evidence type="ECO:0000313" key="7">
    <source>
        <dbReference type="Proteomes" id="UP000649753"/>
    </source>
</evidence>
<evidence type="ECO:0000256" key="5">
    <source>
        <dbReference type="SAM" id="Phobius"/>
    </source>
</evidence>
<comment type="subcellular location">
    <subcellularLocation>
        <location evidence="1">Membrane</location>
    </subcellularLocation>
</comment>
<proteinExistence type="predicted"/>
<gene>
    <name evidence="6" type="ORF">H4W31_000650</name>
</gene>
<dbReference type="PANTHER" id="PTHR14948:SF25">
    <property type="entry name" value="DUF4190 DOMAIN-CONTAINING PROTEIN"/>
    <property type="match status" value="1"/>
</dbReference>
<name>A0A927QW19_9ACTN</name>
<sequence length="78" mass="8139">MSIVAIFLCWPFAIPAIMAASKVNPLLQQGNYGAAQAAATESRKWSKIALIVGICLWAVSIVCCVIGVIINVSSSTSA</sequence>
<evidence type="ECO:0000256" key="1">
    <source>
        <dbReference type="ARBA" id="ARBA00004370"/>
    </source>
</evidence>
<dbReference type="InterPro" id="IPR007593">
    <property type="entry name" value="CD225/Dispanin_fam"/>
</dbReference>
<dbReference type="AlphaFoldDB" id="A0A927QW19"/>
<dbReference type="Pfam" id="PF04505">
    <property type="entry name" value="CD225"/>
    <property type="match status" value="1"/>
</dbReference>
<dbReference type="Proteomes" id="UP000649753">
    <property type="component" value="Unassembled WGS sequence"/>
</dbReference>